<dbReference type="RefSeq" id="WP_315734385.1">
    <property type="nucleotide sequence ID" value="NZ_JAVYII010000007.1"/>
</dbReference>
<dbReference type="Pfam" id="PF04138">
    <property type="entry name" value="GtrA_DPMS_TM"/>
    <property type="match status" value="1"/>
</dbReference>
<keyword evidence="5 6" id="KW-0472">Membrane</keyword>
<evidence type="ECO:0000313" key="8">
    <source>
        <dbReference type="EMBL" id="MDT9594528.1"/>
    </source>
</evidence>
<reference evidence="8 9" key="1">
    <citation type="submission" date="2023-08" db="EMBL/GenBank/DDBJ databases">
        <title>Nocardioides seae sp. nov., a bacterium isolated from a soil.</title>
        <authorList>
            <person name="Wang X."/>
        </authorList>
    </citation>
    <scope>NUCLEOTIDE SEQUENCE [LARGE SCALE GENOMIC DNA]</scope>
    <source>
        <strain evidence="8 9">YZH12</strain>
    </source>
</reference>
<evidence type="ECO:0000256" key="5">
    <source>
        <dbReference type="ARBA" id="ARBA00023136"/>
    </source>
</evidence>
<gene>
    <name evidence="8" type="ORF">RDV89_15695</name>
</gene>
<organism evidence="8 9">
    <name type="scientific">Nocardioides imazamoxiresistens</name>
    <dbReference type="NCBI Taxonomy" id="3231893"/>
    <lineage>
        <taxon>Bacteria</taxon>
        <taxon>Bacillati</taxon>
        <taxon>Actinomycetota</taxon>
        <taxon>Actinomycetes</taxon>
        <taxon>Propionibacteriales</taxon>
        <taxon>Nocardioidaceae</taxon>
        <taxon>Nocardioides</taxon>
    </lineage>
</organism>
<name>A0ABU3PZ55_9ACTN</name>
<feature type="domain" description="GtrA/DPMS transmembrane" evidence="7">
    <location>
        <begin position="17"/>
        <end position="145"/>
    </location>
</feature>
<feature type="transmembrane region" description="Helical" evidence="6">
    <location>
        <begin position="54"/>
        <end position="75"/>
    </location>
</feature>
<feature type="transmembrane region" description="Helical" evidence="6">
    <location>
        <begin position="121"/>
        <end position="140"/>
    </location>
</feature>
<dbReference type="PANTHER" id="PTHR38459:SF1">
    <property type="entry name" value="PROPHAGE BACTOPRENOL-LINKED GLUCOSE TRANSLOCASE HOMOLOG"/>
    <property type="match status" value="1"/>
</dbReference>
<dbReference type="PANTHER" id="PTHR38459">
    <property type="entry name" value="PROPHAGE BACTOPRENOL-LINKED GLUCOSE TRANSLOCASE HOMOLOG"/>
    <property type="match status" value="1"/>
</dbReference>
<keyword evidence="9" id="KW-1185">Reference proteome</keyword>
<evidence type="ECO:0000259" key="7">
    <source>
        <dbReference type="Pfam" id="PF04138"/>
    </source>
</evidence>
<sequence>MGGQGRRWRRLGAEVSRFSLVGVVATFVAVVLFNVLLHGAWLVEPLLRDRPLTAYVLANTVGMLVSYNGTRYWVFKHRTAPGDDNGFWAYVVINVATMALPVACLWFSRNVLGFTDPVSDNVAANVVGLALGFAARFYLFRQVVFNQPRRRVGATGPATRDRVEPGAP</sequence>
<evidence type="ECO:0000313" key="9">
    <source>
        <dbReference type="Proteomes" id="UP001268542"/>
    </source>
</evidence>
<dbReference type="InterPro" id="IPR051401">
    <property type="entry name" value="GtrA_CellWall_Glycosyl"/>
</dbReference>
<accession>A0ABU3PZ55</accession>
<comment type="caution">
    <text evidence="8">The sequence shown here is derived from an EMBL/GenBank/DDBJ whole genome shotgun (WGS) entry which is preliminary data.</text>
</comment>
<feature type="transmembrane region" description="Helical" evidence="6">
    <location>
        <begin position="87"/>
        <end position="109"/>
    </location>
</feature>
<evidence type="ECO:0000256" key="2">
    <source>
        <dbReference type="ARBA" id="ARBA00009399"/>
    </source>
</evidence>
<evidence type="ECO:0000256" key="1">
    <source>
        <dbReference type="ARBA" id="ARBA00004141"/>
    </source>
</evidence>
<feature type="transmembrane region" description="Helical" evidence="6">
    <location>
        <begin position="20"/>
        <end position="42"/>
    </location>
</feature>
<dbReference type="Proteomes" id="UP001268542">
    <property type="component" value="Unassembled WGS sequence"/>
</dbReference>
<evidence type="ECO:0000256" key="6">
    <source>
        <dbReference type="SAM" id="Phobius"/>
    </source>
</evidence>
<evidence type="ECO:0000256" key="3">
    <source>
        <dbReference type="ARBA" id="ARBA00022692"/>
    </source>
</evidence>
<keyword evidence="4 6" id="KW-1133">Transmembrane helix</keyword>
<proteinExistence type="inferred from homology"/>
<comment type="subcellular location">
    <subcellularLocation>
        <location evidence="1">Membrane</location>
        <topology evidence="1">Multi-pass membrane protein</topology>
    </subcellularLocation>
</comment>
<dbReference type="EMBL" id="JAVYII010000007">
    <property type="protein sequence ID" value="MDT9594528.1"/>
    <property type="molecule type" value="Genomic_DNA"/>
</dbReference>
<keyword evidence="3 6" id="KW-0812">Transmembrane</keyword>
<protein>
    <submittedName>
        <fullName evidence="8">GtrA family protein</fullName>
    </submittedName>
</protein>
<dbReference type="InterPro" id="IPR007267">
    <property type="entry name" value="GtrA_DPMS_TM"/>
</dbReference>
<evidence type="ECO:0000256" key="4">
    <source>
        <dbReference type="ARBA" id="ARBA00022989"/>
    </source>
</evidence>
<comment type="similarity">
    <text evidence="2">Belongs to the GtrA family.</text>
</comment>